<reference evidence="2" key="1">
    <citation type="submission" date="2016-10" db="EMBL/GenBank/DDBJ databases">
        <authorList>
            <person name="Varghese N."/>
            <person name="Submissions S."/>
        </authorList>
    </citation>
    <scope>NUCLEOTIDE SEQUENCE [LARGE SCALE GENOMIC DNA]</scope>
    <source>
        <strain evidence="2">DSM 22361</strain>
    </source>
</reference>
<evidence type="ECO:0008006" key="3">
    <source>
        <dbReference type="Google" id="ProtNLM"/>
    </source>
</evidence>
<organism evidence="1 2">
    <name type="scientific">Sphingobacterium lactis</name>
    <dbReference type="NCBI Taxonomy" id="797291"/>
    <lineage>
        <taxon>Bacteria</taxon>
        <taxon>Pseudomonadati</taxon>
        <taxon>Bacteroidota</taxon>
        <taxon>Sphingobacteriia</taxon>
        <taxon>Sphingobacteriales</taxon>
        <taxon>Sphingobacteriaceae</taxon>
        <taxon>Sphingobacterium</taxon>
    </lineage>
</organism>
<dbReference type="Proteomes" id="UP000236731">
    <property type="component" value="Unassembled WGS sequence"/>
</dbReference>
<evidence type="ECO:0000313" key="1">
    <source>
        <dbReference type="EMBL" id="SEF50032.1"/>
    </source>
</evidence>
<evidence type="ECO:0000313" key="2">
    <source>
        <dbReference type="Proteomes" id="UP000236731"/>
    </source>
</evidence>
<gene>
    <name evidence="1" type="ORF">SAMN05421877_101266</name>
</gene>
<dbReference type="EMBL" id="FNUT01000001">
    <property type="protein sequence ID" value="SEF50032.1"/>
    <property type="molecule type" value="Genomic_DNA"/>
</dbReference>
<protein>
    <recommendedName>
        <fullName evidence="3">LVIVD repeat-containing protein</fullName>
    </recommendedName>
</protein>
<dbReference type="AlphaFoldDB" id="A0A1H5SHC8"/>
<sequence length="420" mass="47548">MKFINRSRGSFLFIFSWLLLMIFQGCDKYETRQKFNTVMPVLVKLKDLRAMTFTLEQSKGLSATGKIYLYKNHLFINEPQKGIHIYNNENPSSPKSVGFLSIPGNFDLAIQNDLLYVDNVTDLVTFDISNIAKPKQIDRQKDVFAVRYFMDGVQKDVLSDEYMVPIAYKDSLVDFTYKETYIPSYRIEYDSYAESGNSVGQAGSMARFALNNNYLFAIFGEKIKAFDLRNGRSPAFKTDVALGFGIETLFPYKDNLFVGANDGMHILNVKNPQAPEKLATYTHIRACDPVVVNDKYAFVTLRSGTNCNTSQNVLEVVDIQDLRKPMLVSKFQMKNPHGLALSGNSLYVCEGDFGFKSFRINDVMDVDNNQMEYLQNLKSFDVIAGPKSLIVIGKESVCQFDYSDPAKLKQLSCISVIPSK</sequence>
<name>A0A1H5SHC8_9SPHI</name>
<dbReference type="SUPFAM" id="SSF69322">
    <property type="entry name" value="Tricorn protease domain 2"/>
    <property type="match status" value="1"/>
</dbReference>
<dbReference type="RefSeq" id="WP_103904924.1">
    <property type="nucleotide sequence ID" value="NZ_CP049246.1"/>
</dbReference>
<accession>A0A1H5SHC8</accession>
<dbReference type="OrthoDB" id="1521841at2"/>
<keyword evidence="2" id="KW-1185">Reference proteome</keyword>
<proteinExistence type="predicted"/>
<dbReference type="PROSITE" id="PS51257">
    <property type="entry name" value="PROKAR_LIPOPROTEIN"/>
    <property type="match status" value="1"/>
</dbReference>